<gene>
    <name evidence="2" type="ORF">QTG54_015210</name>
</gene>
<keyword evidence="3" id="KW-1185">Reference proteome</keyword>
<dbReference type="EMBL" id="JATAAI010000041">
    <property type="protein sequence ID" value="KAK1734207.1"/>
    <property type="molecule type" value="Genomic_DNA"/>
</dbReference>
<evidence type="ECO:0000313" key="2">
    <source>
        <dbReference type="EMBL" id="KAK1734207.1"/>
    </source>
</evidence>
<accession>A0AAD8XUZ8</accession>
<evidence type="ECO:0000313" key="3">
    <source>
        <dbReference type="Proteomes" id="UP001224775"/>
    </source>
</evidence>
<organism evidence="2 3">
    <name type="scientific">Skeletonema marinoi</name>
    <dbReference type="NCBI Taxonomy" id="267567"/>
    <lineage>
        <taxon>Eukaryota</taxon>
        <taxon>Sar</taxon>
        <taxon>Stramenopiles</taxon>
        <taxon>Ochrophyta</taxon>
        <taxon>Bacillariophyta</taxon>
        <taxon>Coscinodiscophyceae</taxon>
        <taxon>Thalassiosirophycidae</taxon>
        <taxon>Thalassiosirales</taxon>
        <taxon>Skeletonemataceae</taxon>
        <taxon>Skeletonema</taxon>
        <taxon>Skeletonema marinoi-dohrnii complex</taxon>
    </lineage>
</organism>
<protein>
    <submittedName>
        <fullName evidence="2">Uncharacterized protein</fullName>
    </submittedName>
</protein>
<keyword evidence="1" id="KW-0812">Transmembrane</keyword>
<feature type="transmembrane region" description="Helical" evidence="1">
    <location>
        <begin position="104"/>
        <end position="123"/>
    </location>
</feature>
<comment type="caution">
    <text evidence="2">The sequence shown here is derived from an EMBL/GenBank/DDBJ whole genome shotgun (WGS) entry which is preliminary data.</text>
</comment>
<dbReference type="AlphaFoldDB" id="A0AAD8XUZ8"/>
<dbReference type="Proteomes" id="UP001224775">
    <property type="component" value="Unassembled WGS sequence"/>
</dbReference>
<evidence type="ECO:0000256" key="1">
    <source>
        <dbReference type="SAM" id="Phobius"/>
    </source>
</evidence>
<keyword evidence="1" id="KW-1133">Transmembrane helix</keyword>
<name>A0AAD8XUZ8_9STRA</name>
<proteinExistence type="predicted"/>
<keyword evidence="1" id="KW-0472">Membrane</keyword>
<sequence>MPVIPRLFSQLRLVTTVCSYARVYGSGPQAQDFAFEIGVCTSLTFPFIFYDANGQPVNGVPDANGICTFPDSSCGVSAINTDTGGRVGNCCSAAPESVVTGGNYMFLAFAFIFIPIFFIRKYLHEVWQKHPILEETIGDGENRTPR</sequence>
<reference evidence="2" key="1">
    <citation type="submission" date="2023-06" db="EMBL/GenBank/DDBJ databases">
        <title>Survivors Of The Sea: Transcriptome response of Skeletonema marinoi to long-term dormancy.</title>
        <authorList>
            <person name="Pinder M.I.M."/>
            <person name="Kourtchenko O."/>
            <person name="Robertson E.K."/>
            <person name="Larsson T."/>
            <person name="Maumus F."/>
            <person name="Osuna-Cruz C.M."/>
            <person name="Vancaester E."/>
            <person name="Stenow R."/>
            <person name="Vandepoele K."/>
            <person name="Ploug H."/>
            <person name="Bruchert V."/>
            <person name="Godhe A."/>
            <person name="Topel M."/>
        </authorList>
    </citation>
    <scope>NUCLEOTIDE SEQUENCE</scope>
    <source>
        <strain evidence="2">R05AC</strain>
    </source>
</reference>